<accession>A0A3S4ZU27</accession>
<name>A0A3S4ZU27_9PLAT</name>
<evidence type="ECO:0000313" key="1">
    <source>
        <dbReference type="EMBL" id="VEL11991.1"/>
    </source>
</evidence>
<dbReference type="Proteomes" id="UP000784294">
    <property type="component" value="Unassembled WGS sequence"/>
</dbReference>
<dbReference type="EMBL" id="CAAALY010013453">
    <property type="protein sequence ID" value="VEL11991.1"/>
    <property type="molecule type" value="Genomic_DNA"/>
</dbReference>
<gene>
    <name evidence="1" type="ORF">PXEA_LOCUS5431</name>
</gene>
<reference evidence="1" key="1">
    <citation type="submission" date="2018-11" db="EMBL/GenBank/DDBJ databases">
        <authorList>
            <consortium name="Pathogen Informatics"/>
        </authorList>
    </citation>
    <scope>NUCLEOTIDE SEQUENCE</scope>
</reference>
<protein>
    <submittedName>
        <fullName evidence="1">Uncharacterized protein</fullName>
    </submittedName>
</protein>
<proteinExistence type="predicted"/>
<keyword evidence="2" id="KW-1185">Reference proteome</keyword>
<comment type="caution">
    <text evidence="1">The sequence shown here is derived from an EMBL/GenBank/DDBJ whole genome shotgun (WGS) entry which is preliminary data.</text>
</comment>
<evidence type="ECO:0000313" key="2">
    <source>
        <dbReference type="Proteomes" id="UP000784294"/>
    </source>
</evidence>
<dbReference type="AlphaFoldDB" id="A0A3S4ZU27"/>
<organism evidence="1 2">
    <name type="scientific">Protopolystoma xenopodis</name>
    <dbReference type="NCBI Taxonomy" id="117903"/>
    <lineage>
        <taxon>Eukaryota</taxon>
        <taxon>Metazoa</taxon>
        <taxon>Spiralia</taxon>
        <taxon>Lophotrochozoa</taxon>
        <taxon>Platyhelminthes</taxon>
        <taxon>Monogenea</taxon>
        <taxon>Polyopisthocotylea</taxon>
        <taxon>Polystomatidea</taxon>
        <taxon>Polystomatidae</taxon>
        <taxon>Protopolystoma</taxon>
    </lineage>
</organism>
<sequence length="125" mass="14395">MDSLKELDSRAISALKTLKFNEFDNFLMDTKASVPDQQVYGIFLWLIEQYLLEDAYEFKKLSEAEESKAFQSTANFRVVGQTWSYPSFLKSESCISFLAAVVNFEEVKHIPDQPIIYDNSTNKCV</sequence>
<dbReference type="OrthoDB" id="417112at2759"/>